<evidence type="ECO:0000256" key="1">
    <source>
        <dbReference type="SAM" id="Coils"/>
    </source>
</evidence>
<sequence>MASTTTMQQRRPSAASSSASAASHADPLRSRRAPSGSGSTIGQSARTNRVPSGAAAFSSSAAAGTTTSRVTSAGAVPARLREGIANGSKSNLLSASSPSPTRKIRDPLRPVPALPPLPALPSTTTGSSDGGTASGAGLSEARRGAIRGLPGAKKRPVPDSFDARNGIPGLDVPASNADADKGKAADLPSSATKSEFHIGSSATASSAVRAKMRGLTTLDTGRARSGSGATGSSHMEADELHTKRSPLSSRQTSPLPPESVQEEEPRLARRSLLGAVVAVSDDGEPELRARPRSIPDMRDREGGVRSRDEERGDSASPHDQRPLRPALKKPDSISPTNGPIGGAIVPSLSRSSSTRSESPSVRTPLEPIPETIVTHRRIGSDRDYISDREERAGSALSRRREGRDAYAASPVGDEPRVSPTRTTRFAPLPPSHNEERVFADRDRAALRRGRAPADYDRDDGQRVNPLTRSMTSFDDLRTSGPLASQRTDNFTKLTSLHGPSPLHSTPAPPSRSSTPACMMCGQHLERASRFSDPMRQQPEAAATPSLTKADLDDAIARVTDIFEARIAEIQLDIFRSARQSRNAIVDEMRTLNCSEEGMSEELNQLREENRMLRARLQSAA</sequence>
<feature type="region of interest" description="Disordered" evidence="2">
    <location>
        <begin position="1"/>
        <end position="515"/>
    </location>
</feature>
<feature type="compositionally biased region" description="Basic and acidic residues" evidence="2">
    <location>
        <begin position="432"/>
        <end position="461"/>
    </location>
</feature>
<evidence type="ECO:0000313" key="3">
    <source>
        <dbReference type="EMBL" id="KAK0557487.1"/>
    </source>
</evidence>
<feature type="compositionally biased region" description="Low complexity" evidence="2">
    <location>
        <begin position="13"/>
        <end position="25"/>
    </location>
</feature>
<reference evidence="3" key="1">
    <citation type="journal article" date="2023" name="PhytoFront">
        <title>Draft Genome Resources of Seven Strains of Tilletia horrida, Causal Agent of Kernel Smut of Rice.</title>
        <authorList>
            <person name="Khanal S."/>
            <person name="Antony Babu S."/>
            <person name="Zhou X.G."/>
        </authorList>
    </citation>
    <scope>NUCLEOTIDE SEQUENCE</scope>
    <source>
        <strain evidence="3">TX6</strain>
    </source>
</reference>
<accession>A0AAN6GUV9</accession>
<proteinExistence type="predicted"/>
<evidence type="ECO:0000313" key="4">
    <source>
        <dbReference type="Proteomes" id="UP001176517"/>
    </source>
</evidence>
<feature type="compositionally biased region" description="Low complexity" evidence="2">
    <location>
        <begin position="345"/>
        <end position="364"/>
    </location>
</feature>
<dbReference type="EMBL" id="JAPDMZ010000005">
    <property type="protein sequence ID" value="KAK0557487.1"/>
    <property type="molecule type" value="Genomic_DNA"/>
</dbReference>
<feature type="compositionally biased region" description="Low complexity" evidence="2">
    <location>
        <begin position="223"/>
        <end position="233"/>
    </location>
</feature>
<feature type="compositionally biased region" description="Low complexity" evidence="2">
    <location>
        <begin position="85"/>
        <end position="100"/>
    </location>
</feature>
<organism evidence="3 4">
    <name type="scientific">Tilletia horrida</name>
    <dbReference type="NCBI Taxonomy" id="155126"/>
    <lineage>
        <taxon>Eukaryota</taxon>
        <taxon>Fungi</taxon>
        <taxon>Dikarya</taxon>
        <taxon>Basidiomycota</taxon>
        <taxon>Ustilaginomycotina</taxon>
        <taxon>Exobasidiomycetes</taxon>
        <taxon>Tilletiales</taxon>
        <taxon>Tilletiaceae</taxon>
        <taxon>Tilletia</taxon>
    </lineage>
</organism>
<dbReference type="Proteomes" id="UP001176517">
    <property type="component" value="Unassembled WGS sequence"/>
</dbReference>
<feature type="compositionally biased region" description="Polar residues" evidence="2">
    <location>
        <begin position="36"/>
        <end position="50"/>
    </location>
</feature>
<keyword evidence="1" id="KW-0175">Coiled coil</keyword>
<comment type="caution">
    <text evidence="3">The sequence shown here is derived from an EMBL/GenBank/DDBJ whole genome shotgun (WGS) entry which is preliminary data.</text>
</comment>
<feature type="compositionally biased region" description="Low complexity" evidence="2">
    <location>
        <begin position="52"/>
        <end position="75"/>
    </location>
</feature>
<feature type="compositionally biased region" description="Basic and acidic residues" evidence="2">
    <location>
        <begin position="378"/>
        <end position="404"/>
    </location>
</feature>
<dbReference type="AlphaFoldDB" id="A0AAN6GUV9"/>
<feature type="coiled-coil region" evidence="1">
    <location>
        <begin position="588"/>
        <end position="615"/>
    </location>
</feature>
<keyword evidence="4" id="KW-1185">Reference proteome</keyword>
<evidence type="ECO:0000256" key="2">
    <source>
        <dbReference type="SAM" id="MobiDB-lite"/>
    </source>
</evidence>
<feature type="compositionally biased region" description="Pro residues" evidence="2">
    <location>
        <begin position="109"/>
        <end position="119"/>
    </location>
</feature>
<feature type="compositionally biased region" description="Basic and acidic residues" evidence="2">
    <location>
        <begin position="285"/>
        <end position="322"/>
    </location>
</feature>
<gene>
    <name evidence="3" type="ORF">OC846_000475</name>
</gene>
<name>A0AAN6GUV9_9BASI</name>
<feature type="compositionally biased region" description="Polar residues" evidence="2">
    <location>
        <begin position="481"/>
        <end position="494"/>
    </location>
</feature>
<protein>
    <submittedName>
        <fullName evidence="3">Uncharacterized protein</fullName>
    </submittedName>
</protein>
<feature type="compositionally biased region" description="Polar residues" evidence="2">
    <location>
        <begin position="1"/>
        <end position="11"/>
    </location>
</feature>